<evidence type="ECO:0000256" key="7">
    <source>
        <dbReference type="PIRSR" id="PIRSR038994-3"/>
    </source>
</evidence>
<keyword evidence="3 4" id="KW-0378">Hydrolase</keyword>
<feature type="binding site" evidence="6">
    <location>
        <position position="121"/>
    </location>
    <ligand>
        <name>substrate</name>
    </ligand>
</feature>
<name>A0A809SCN9_9BACT</name>
<feature type="binding site" evidence="7">
    <location>
        <position position="198"/>
    </location>
    <ligand>
        <name>Zn(2+)</name>
        <dbReference type="ChEBI" id="CHEBI:29105"/>
    </ligand>
</feature>
<keyword evidence="4" id="KW-0119">Carbohydrate metabolism</keyword>
<dbReference type="GO" id="GO:0008448">
    <property type="term" value="F:N-acetylglucosamine-6-phosphate deacetylase activity"/>
    <property type="evidence" value="ECO:0007669"/>
    <property type="project" value="InterPro"/>
</dbReference>
<comment type="similarity">
    <text evidence="1 4">Belongs to the metallo-dependent hydrolases superfamily. NagA family.</text>
</comment>
<dbReference type="AlphaFoldDB" id="A0A809SCN9"/>
<accession>A0A809SCN9</accession>
<evidence type="ECO:0000256" key="5">
    <source>
        <dbReference type="PIRSR" id="PIRSR038994-1"/>
    </source>
</evidence>
<dbReference type="PIRSF" id="PIRSF038994">
    <property type="entry name" value="NagA"/>
    <property type="match status" value="1"/>
</dbReference>
<evidence type="ECO:0000256" key="2">
    <source>
        <dbReference type="ARBA" id="ARBA00022723"/>
    </source>
</evidence>
<dbReference type="Proteomes" id="UP000662873">
    <property type="component" value="Chromosome"/>
</dbReference>
<dbReference type="PANTHER" id="PTHR11113">
    <property type="entry name" value="N-ACETYLGLUCOSAMINE-6-PHOSPHATE DEACETYLASE"/>
    <property type="match status" value="1"/>
</dbReference>
<comment type="cofactor">
    <cofactor evidence="7">
        <name>a divalent metal cation</name>
        <dbReference type="ChEBI" id="CHEBI:60240"/>
    </cofactor>
    <text evidence="7">Binds 1 divalent metal cation per subunit.</text>
</comment>
<evidence type="ECO:0000256" key="4">
    <source>
        <dbReference type="PIRNR" id="PIRNR038994"/>
    </source>
</evidence>
<dbReference type="InterPro" id="IPR003764">
    <property type="entry name" value="GlcNAc_6-P_deAcase"/>
</dbReference>
<dbReference type="Gene3D" id="3.20.20.140">
    <property type="entry name" value="Metal-dependent hydrolases"/>
    <property type="match status" value="1"/>
</dbReference>
<proteinExistence type="inferred from homology"/>
<evidence type="ECO:0000256" key="1">
    <source>
        <dbReference type="ARBA" id="ARBA00010716"/>
    </source>
</evidence>
<feature type="binding site" evidence="6">
    <location>
        <begin position="291"/>
        <end position="293"/>
    </location>
    <ligand>
        <name>substrate</name>
    </ligand>
</feature>
<evidence type="ECO:0000313" key="9">
    <source>
        <dbReference type="Proteomes" id="UP000662873"/>
    </source>
</evidence>
<evidence type="ECO:0000256" key="6">
    <source>
        <dbReference type="PIRSR" id="PIRSR038994-2"/>
    </source>
</evidence>
<dbReference type="KEGG" id="npy:NPRO_00090"/>
<feature type="binding site" evidence="6">
    <location>
        <position position="209"/>
    </location>
    <ligand>
        <name>substrate</name>
    </ligand>
</feature>
<feature type="binding site" evidence="6">
    <location>
        <begin position="201"/>
        <end position="202"/>
    </location>
    <ligand>
        <name>substrate</name>
    </ligand>
</feature>
<dbReference type="GO" id="GO:0006046">
    <property type="term" value="P:N-acetylglucosamine catabolic process"/>
    <property type="evidence" value="ECO:0007669"/>
    <property type="project" value="TreeGrafter"/>
</dbReference>
<sequence>MPVTRFLTLGSAGFGVYEPEEGLPPGSWKRVEAPADAVLCPGFVDIHIHGALGIDTMTASPEEFVSLCDWLAEQGYERWLPTTVCCKADAALSVAERLPEHPMIAGFHLEGPFLSPKFPGAQPESEIAPPPAFDDPAWCPVFRHPKLKIVTLAPEREGALPLISALAKRGVAVSMGHTDATFDEASRGFSAGLRSATHTFNAMRGLHHREPGALGFALFEEGLCAELIYDRKHVSPEAASILLKCKRPDKVIAVSDSSPATGLQEGSALTLWGNRAEVIDGRVRLVGTNTLAGSTSTLLDAFRNLGADFGLEVAISLTSMNPRRLLGIEGPPGVLLTFGLDLSLKEIAHPTYR</sequence>
<evidence type="ECO:0000256" key="3">
    <source>
        <dbReference type="ARBA" id="ARBA00022801"/>
    </source>
</evidence>
<protein>
    <submittedName>
        <fullName evidence="8">N-acetylglucosamine-6-phosphate deacetylase</fullName>
    </submittedName>
</protein>
<reference evidence="8" key="1">
    <citation type="journal article" name="DNA Res.">
        <title>The physiological potential of anammox bacteria as revealed by their core genome structure.</title>
        <authorList>
            <person name="Okubo T."/>
            <person name="Toyoda A."/>
            <person name="Fukuhara K."/>
            <person name="Uchiyama I."/>
            <person name="Harigaya Y."/>
            <person name="Kuroiwa M."/>
            <person name="Suzuki T."/>
            <person name="Murakami Y."/>
            <person name="Suwa Y."/>
            <person name="Takami H."/>
        </authorList>
    </citation>
    <scope>NUCLEOTIDE SEQUENCE</scope>
    <source>
        <strain evidence="8">317325-2</strain>
    </source>
</reference>
<feature type="binding site" evidence="7">
    <location>
        <position position="177"/>
    </location>
    <ligand>
        <name>Zn(2+)</name>
        <dbReference type="ChEBI" id="CHEBI:29105"/>
    </ligand>
</feature>
<feature type="binding site" evidence="7">
    <location>
        <position position="110"/>
    </location>
    <ligand>
        <name>Zn(2+)</name>
        <dbReference type="ChEBI" id="CHEBI:29105"/>
    </ligand>
</feature>
<keyword evidence="2 7" id="KW-0479">Metal-binding</keyword>
<dbReference type="GO" id="GO:0046872">
    <property type="term" value="F:metal ion binding"/>
    <property type="evidence" value="ECO:0007669"/>
    <property type="project" value="UniProtKB-KW"/>
</dbReference>
<dbReference type="InterPro" id="IPR032466">
    <property type="entry name" value="Metal_Hydrolase"/>
</dbReference>
<dbReference type="EMBL" id="AP021858">
    <property type="protein sequence ID" value="BBO22414.1"/>
    <property type="molecule type" value="Genomic_DNA"/>
</dbReference>
<gene>
    <name evidence="8" type="ORF">NPRO_00090</name>
</gene>
<evidence type="ECO:0000313" key="8">
    <source>
        <dbReference type="EMBL" id="BBO22414.1"/>
    </source>
</evidence>
<organism evidence="8 9">
    <name type="scientific">Candidatus Nitrosymbiomonas proteolyticus</name>
    <dbReference type="NCBI Taxonomy" id="2608984"/>
    <lineage>
        <taxon>Bacteria</taxon>
        <taxon>Bacillati</taxon>
        <taxon>Armatimonadota</taxon>
        <taxon>Armatimonadota incertae sedis</taxon>
        <taxon>Candidatus Nitrosymbiomonas</taxon>
    </lineage>
</organism>
<dbReference type="SUPFAM" id="SSF51556">
    <property type="entry name" value="Metallo-dependent hydrolases"/>
    <property type="match status" value="1"/>
</dbReference>
<feature type="active site" description="Proton donor/acceptor" evidence="5">
    <location>
        <position position="256"/>
    </location>
</feature>
<dbReference type="PANTHER" id="PTHR11113:SF14">
    <property type="entry name" value="N-ACETYLGLUCOSAMINE-6-PHOSPHATE DEACETYLASE"/>
    <property type="match status" value="1"/>
</dbReference>
<feature type="binding site" evidence="6">
    <location>
        <position position="233"/>
    </location>
    <ligand>
        <name>substrate</name>
    </ligand>
</feature>